<accession>A0A3N0E8G4</accession>
<protein>
    <submittedName>
        <fullName evidence="1">Uncharacterized protein</fullName>
    </submittedName>
</protein>
<dbReference type="EMBL" id="RJTM01000099">
    <property type="protein sequence ID" value="RNL84138.1"/>
    <property type="molecule type" value="Genomic_DNA"/>
</dbReference>
<name>A0A3N0E8G4_SINP1</name>
<sequence length="69" mass="8052">MKNLETTDPKEHSRNIRGELQELRDHIRRDIGKVEEQRAKALFETSAEVIQGLATAFSHYEEGKEEAWK</sequence>
<dbReference type="AlphaFoldDB" id="A0A3N0E8G4"/>
<evidence type="ECO:0000313" key="1">
    <source>
        <dbReference type="EMBL" id="RNL84138.1"/>
    </source>
</evidence>
<keyword evidence="2" id="KW-1185">Reference proteome</keyword>
<organism evidence="1 2">
    <name type="scientific">Sinomicrobium pectinilyticum</name>
    <dbReference type="NCBI Taxonomy" id="1084421"/>
    <lineage>
        <taxon>Bacteria</taxon>
        <taxon>Pseudomonadati</taxon>
        <taxon>Bacteroidota</taxon>
        <taxon>Flavobacteriia</taxon>
        <taxon>Flavobacteriales</taxon>
        <taxon>Flavobacteriaceae</taxon>
        <taxon>Sinomicrobium</taxon>
    </lineage>
</organism>
<reference evidence="1 2" key="1">
    <citation type="submission" date="2018-10" db="EMBL/GenBank/DDBJ databases">
        <title>Sinomicrobium pectinilyticum sp. nov., a pectinase-producing bacterium isolated from alkaline and saline soil, and emended description of the genus Sinomicrobium.</title>
        <authorList>
            <person name="Cheng B."/>
            <person name="Li C."/>
            <person name="Lai Q."/>
            <person name="Du M."/>
            <person name="Shao Z."/>
            <person name="Xu P."/>
            <person name="Yang C."/>
        </authorList>
    </citation>
    <scope>NUCLEOTIDE SEQUENCE [LARGE SCALE GENOMIC DNA]</scope>
    <source>
        <strain evidence="1 2">5DNS001</strain>
    </source>
</reference>
<dbReference type="OrthoDB" id="678471at2"/>
<evidence type="ECO:0000313" key="2">
    <source>
        <dbReference type="Proteomes" id="UP000267469"/>
    </source>
</evidence>
<dbReference type="Proteomes" id="UP000267469">
    <property type="component" value="Unassembled WGS sequence"/>
</dbReference>
<dbReference type="RefSeq" id="WP_123216728.1">
    <property type="nucleotide sequence ID" value="NZ_RJTM01000099.1"/>
</dbReference>
<comment type="caution">
    <text evidence="1">The sequence shown here is derived from an EMBL/GenBank/DDBJ whole genome shotgun (WGS) entry which is preliminary data.</text>
</comment>
<proteinExistence type="predicted"/>
<gene>
    <name evidence="1" type="ORF">ED312_14380</name>
</gene>